<dbReference type="CDD" id="cd00093">
    <property type="entry name" value="HTH_XRE"/>
    <property type="match status" value="1"/>
</dbReference>
<feature type="domain" description="HTH cro/C1-type" evidence="1">
    <location>
        <begin position="31"/>
        <end position="78"/>
    </location>
</feature>
<dbReference type="Gene3D" id="3.30.450.180">
    <property type="match status" value="1"/>
</dbReference>
<protein>
    <submittedName>
        <fullName evidence="2">Transcriptional regulator with XRE-family HTH domain</fullName>
    </submittedName>
</protein>
<dbReference type="RefSeq" id="WP_307245846.1">
    <property type="nucleotide sequence ID" value="NZ_JAUSUZ010000001.1"/>
</dbReference>
<organism evidence="2 3">
    <name type="scientific">Catenuloplanes indicus</name>
    <dbReference type="NCBI Taxonomy" id="137267"/>
    <lineage>
        <taxon>Bacteria</taxon>
        <taxon>Bacillati</taxon>
        <taxon>Actinomycetota</taxon>
        <taxon>Actinomycetes</taxon>
        <taxon>Micromonosporales</taxon>
        <taxon>Micromonosporaceae</taxon>
        <taxon>Catenuloplanes</taxon>
    </lineage>
</organism>
<reference evidence="2 3" key="1">
    <citation type="submission" date="2023-07" db="EMBL/GenBank/DDBJ databases">
        <title>Sequencing the genomes of 1000 actinobacteria strains.</title>
        <authorList>
            <person name="Klenk H.-P."/>
        </authorList>
    </citation>
    <scope>NUCLEOTIDE SEQUENCE [LARGE SCALE GENOMIC DNA]</scope>
    <source>
        <strain evidence="2 3">DSM 44709</strain>
    </source>
</reference>
<name>A0AAE3W596_9ACTN</name>
<evidence type="ECO:0000313" key="2">
    <source>
        <dbReference type="EMBL" id="MDQ0370118.1"/>
    </source>
</evidence>
<dbReference type="PANTHER" id="PTHR35010">
    <property type="entry name" value="BLL4672 PROTEIN-RELATED"/>
    <property type="match status" value="1"/>
</dbReference>
<dbReference type="EMBL" id="JAUSUZ010000001">
    <property type="protein sequence ID" value="MDQ0370118.1"/>
    <property type="molecule type" value="Genomic_DNA"/>
</dbReference>
<dbReference type="AlphaFoldDB" id="A0AAE3W596"/>
<comment type="caution">
    <text evidence="2">The sequence shown here is derived from an EMBL/GenBank/DDBJ whole genome shotgun (WGS) entry which is preliminary data.</text>
</comment>
<dbReference type="Gene3D" id="1.10.260.40">
    <property type="entry name" value="lambda repressor-like DNA-binding domains"/>
    <property type="match status" value="1"/>
</dbReference>
<dbReference type="Proteomes" id="UP001240236">
    <property type="component" value="Unassembled WGS sequence"/>
</dbReference>
<gene>
    <name evidence="2" type="ORF">J2S42_006787</name>
</gene>
<dbReference type="InterPro" id="IPR041413">
    <property type="entry name" value="MLTR_LBD"/>
</dbReference>
<dbReference type="SMART" id="SM00530">
    <property type="entry name" value="HTH_XRE"/>
    <property type="match status" value="1"/>
</dbReference>
<keyword evidence="3" id="KW-1185">Reference proteome</keyword>
<sequence>MGFGETLHGWRKRTRPGDVGIDGGTARRVTGLRRAELARLAGLSAEYVKQLEQGRASTPSAQVVGALSRALRLTPSERDHLYRAAGLTPPAGDVPRALPPGARRLVDRLRDLPVAVFAADWTLVHWNRMWSATAGDPAGYHWPYDNLAAASFLTGDPAEEIGPWPLRAPGGSAAVEVAVVADLRAVAATYPADALLASMVDEMCAASARFRELWTTGTVTAHLGQTKTVEHPVHGEILVDCEVLMVPGVDLKILTFMAEPGSPDAAKLDAIRDGLGAAW</sequence>
<dbReference type="InterPro" id="IPR010982">
    <property type="entry name" value="Lambda_DNA-bd_dom_sf"/>
</dbReference>
<proteinExistence type="predicted"/>
<dbReference type="PANTHER" id="PTHR35010:SF2">
    <property type="entry name" value="BLL4672 PROTEIN"/>
    <property type="match status" value="1"/>
</dbReference>
<evidence type="ECO:0000259" key="1">
    <source>
        <dbReference type="PROSITE" id="PS50943"/>
    </source>
</evidence>
<dbReference type="PROSITE" id="PS50943">
    <property type="entry name" value="HTH_CROC1"/>
    <property type="match status" value="1"/>
</dbReference>
<dbReference type="InterPro" id="IPR001387">
    <property type="entry name" value="Cro/C1-type_HTH"/>
</dbReference>
<dbReference type="GO" id="GO:0003677">
    <property type="term" value="F:DNA binding"/>
    <property type="evidence" value="ECO:0007669"/>
    <property type="project" value="InterPro"/>
</dbReference>
<dbReference type="Pfam" id="PF17765">
    <property type="entry name" value="MLTR_LBD"/>
    <property type="match status" value="1"/>
</dbReference>
<dbReference type="SUPFAM" id="SSF47413">
    <property type="entry name" value="lambda repressor-like DNA-binding domains"/>
    <property type="match status" value="1"/>
</dbReference>
<dbReference type="Pfam" id="PF13560">
    <property type="entry name" value="HTH_31"/>
    <property type="match status" value="1"/>
</dbReference>
<accession>A0AAE3W596</accession>
<evidence type="ECO:0000313" key="3">
    <source>
        <dbReference type="Proteomes" id="UP001240236"/>
    </source>
</evidence>